<evidence type="ECO:0000313" key="3">
    <source>
        <dbReference type="EMBL" id="KAG1887419.1"/>
    </source>
</evidence>
<gene>
    <name evidence="3" type="ORF">F5891DRAFT_967233</name>
</gene>
<dbReference type="AlphaFoldDB" id="A0AAD4DP18"/>
<name>A0AAD4DP18_9AGAM</name>
<dbReference type="Pfam" id="PF20231">
    <property type="entry name" value="DUF6589"/>
    <property type="match status" value="1"/>
</dbReference>
<evidence type="ECO:0000256" key="1">
    <source>
        <dbReference type="SAM" id="MobiDB-lite"/>
    </source>
</evidence>
<dbReference type="Proteomes" id="UP001195769">
    <property type="component" value="Unassembled WGS sequence"/>
</dbReference>
<reference evidence="3" key="1">
    <citation type="journal article" date="2020" name="New Phytol.">
        <title>Comparative genomics reveals dynamic genome evolution in host specialist ectomycorrhizal fungi.</title>
        <authorList>
            <person name="Lofgren L.A."/>
            <person name="Nguyen N.H."/>
            <person name="Vilgalys R."/>
            <person name="Ruytinx J."/>
            <person name="Liao H.L."/>
            <person name="Branco S."/>
            <person name="Kuo A."/>
            <person name="LaButti K."/>
            <person name="Lipzen A."/>
            <person name="Andreopoulos W."/>
            <person name="Pangilinan J."/>
            <person name="Riley R."/>
            <person name="Hundley H."/>
            <person name="Na H."/>
            <person name="Barry K."/>
            <person name="Grigoriev I.V."/>
            <person name="Stajich J.E."/>
            <person name="Kennedy P.G."/>
        </authorList>
    </citation>
    <scope>NUCLEOTIDE SEQUENCE</scope>
    <source>
        <strain evidence="3">FC203</strain>
    </source>
</reference>
<comment type="caution">
    <text evidence="3">The sequence shown here is derived from an EMBL/GenBank/DDBJ whole genome shotgun (WGS) entry which is preliminary data.</text>
</comment>
<sequence>MDTSLADRLDNVLACMEENFLTPADFINHILGSTEHESARNSLTTKAVRICAALYREEHAHSHVTQWAITIVRDMLRTERDLGEFGGDDIGGMMRKEDDVNEEADDEQSGKRQRRAAERNAALLVIRTVVMISICLQTSNSQCNLLQGWLGFFMRSACVPEKVVEVFAHAGLSISLTSIHNAVSSISREISSKIKREVRTLQAGFAYDNFDIQFKAAQPTLEHRGSFVSATSATVIPLYGINDDNVDALRSSAQLWDRDSHNPSPSVLPVMTEWRSFLQLHKNDAYSRQTHPVRLSPHQEAFSWHVHAILVNQVKEFKHFKKELDEPDTVKRIPVHKTNQIPCRAMDIKQSTTDGNVEVLDNLFRQGGIGDPRDSGFDVEHDVDMSEHIMLIHGDLLTKERLDTVRNSQCIEHTPKNRFQYVIFLPGLFHYKMACADAI</sequence>
<accession>A0AAD4DP18</accession>
<feature type="domain" description="DUF6589" evidence="2">
    <location>
        <begin position="298"/>
        <end position="439"/>
    </location>
</feature>
<dbReference type="EMBL" id="JABBWK010000214">
    <property type="protein sequence ID" value="KAG1887419.1"/>
    <property type="molecule type" value="Genomic_DNA"/>
</dbReference>
<protein>
    <recommendedName>
        <fullName evidence="2">DUF6589 domain-containing protein</fullName>
    </recommendedName>
</protein>
<feature type="non-terminal residue" evidence="3">
    <location>
        <position position="439"/>
    </location>
</feature>
<keyword evidence="4" id="KW-1185">Reference proteome</keyword>
<organism evidence="3 4">
    <name type="scientific">Suillus fuscotomentosus</name>
    <dbReference type="NCBI Taxonomy" id="1912939"/>
    <lineage>
        <taxon>Eukaryota</taxon>
        <taxon>Fungi</taxon>
        <taxon>Dikarya</taxon>
        <taxon>Basidiomycota</taxon>
        <taxon>Agaricomycotina</taxon>
        <taxon>Agaricomycetes</taxon>
        <taxon>Agaricomycetidae</taxon>
        <taxon>Boletales</taxon>
        <taxon>Suillineae</taxon>
        <taxon>Suillaceae</taxon>
        <taxon>Suillus</taxon>
    </lineage>
</organism>
<dbReference type="GeneID" id="64670560"/>
<dbReference type="RefSeq" id="XP_041216823.1">
    <property type="nucleotide sequence ID" value="XM_041376262.1"/>
</dbReference>
<evidence type="ECO:0000259" key="2">
    <source>
        <dbReference type="Pfam" id="PF20231"/>
    </source>
</evidence>
<evidence type="ECO:0000313" key="4">
    <source>
        <dbReference type="Proteomes" id="UP001195769"/>
    </source>
</evidence>
<dbReference type="InterPro" id="IPR046496">
    <property type="entry name" value="DUF6589"/>
</dbReference>
<feature type="region of interest" description="Disordered" evidence="1">
    <location>
        <begin position="87"/>
        <end position="113"/>
    </location>
</feature>
<proteinExistence type="predicted"/>